<evidence type="ECO:0000259" key="3">
    <source>
        <dbReference type="PROSITE" id="PS50075"/>
    </source>
</evidence>
<reference evidence="4 5" key="1">
    <citation type="journal article" date="2019" name="Nat. Commun.">
        <title>Gram positive-like bacteriocins with broad spectrum anti-Bacteroidales activity encoded on mobile elements of the human gut microbiota.</title>
        <authorList>
            <person name="Bechon N."/>
            <person name="Coyne M.J.Jr."/>
            <person name="Laclare-Mceneany V."/>
            <person name="Chatzidaki-Livanis M."/>
            <person name="Ghigo J.-M."/>
            <person name="Comstock L.E."/>
        </authorList>
    </citation>
    <scope>NUCLEOTIDE SEQUENCE [LARGE SCALE GENOMIC DNA]</scope>
    <source>
        <strain evidence="4 5">CL01T12C17</strain>
    </source>
</reference>
<dbReference type="InterPro" id="IPR006162">
    <property type="entry name" value="Ppantetheine_attach_site"/>
</dbReference>
<evidence type="ECO:0000256" key="2">
    <source>
        <dbReference type="ARBA" id="ARBA00022553"/>
    </source>
</evidence>
<evidence type="ECO:0000256" key="1">
    <source>
        <dbReference type="ARBA" id="ARBA00022450"/>
    </source>
</evidence>
<comment type="caution">
    <text evidence="4">The sequence shown here is derived from an EMBL/GenBank/DDBJ whole genome shotgun (WGS) entry which is preliminary data.</text>
</comment>
<dbReference type="InterPro" id="IPR036736">
    <property type="entry name" value="ACP-like_sf"/>
</dbReference>
<dbReference type="Gene3D" id="1.10.1200.10">
    <property type="entry name" value="ACP-like"/>
    <property type="match status" value="1"/>
</dbReference>
<protein>
    <submittedName>
        <fullName evidence="4">Meromycolate extension acyl carrier protein</fullName>
    </submittedName>
</protein>
<keyword evidence="1" id="KW-0596">Phosphopantetheine</keyword>
<feature type="domain" description="Carrier" evidence="3">
    <location>
        <begin position="2"/>
        <end position="77"/>
    </location>
</feature>
<name>A0A662ZZU9_PHOVU</name>
<accession>A0A662ZZU9</accession>
<dbReference type="RefSeq" id="WP_143888462.1">
    <property type="nucleotide sequence ID" value="NZ_RWHZ01000028.1"/>
</dbReference>
<organism evidence="4 5">
    <name type="scientific">Phocaeicola vulgatus</name>
    <name type="common">Bacteroides vulgatus</name>
    <dbReference type="NCBI Taxonomy" id="821"/>
    <lineage>
        <taxon>Bacteria</taxon>
        <taxon>Pseudomonadati</taxon>
        <taxon>Bacteroidota</taxon>
        <taxon>Bacteroidia</taxon>
        <taxon>Bacteroidales</taxon>
        <taxon>Bacteroidaceae</taxon>
        <taxon>Phocaeicola</taxon>
    </lineage>
</organism>
<evidence type="ECO:0000313" key="4">
    <source>
        <dbReference type="EMBL" id="TSE48443.1"/>
    </source>
</evidence>
<proteinExistence type="predicted"/>
<dbReference type="PROSITE" id="PS00012">
    <property type="entry name" value="PHOSPHOPANTETHEINE"/>
    <property type="match status" value="1"/>
</dbReference>
<sequence>MEEKLVEIKGIVAEVSEMEPEEIDNDGLLKDDYGIDSMRMIEILATLEKNYGIKINQEDLSEMTTVHNIYKIVNKYTKWS</sequence>
<keyword evidence="2" id="KW-0597">Phosphoprotein</keyword>
<dbReference type="Proteomes" id="UP000408523">
    <property type="component" value="Unassembled WGS sequence"/>
</dbReference>
<dbReference type="PROSITE" id="PS50075">
    <property type="entry name" value="CARRIER"/>
    <property type="match status" value="1"/>
</dbReference>
<dbReference type="AlphaFoldDB" id="A0A662ZZU9"/>
<dbReference type="InterPro" id="IPR009081">
    <property type="entry name" value="PP-bd_ACP"/>
</dbReference>
<dbReference type="SUPFAM" id="SSF47336">
    <property type="entry name" value="ACP-like"/>
    <property type="match status" value="1"/>
</dbReference>
<evidence type="ECO:0000313" key="5">
    <source>
        <dbReference type="Proteomes" id="UP000408523"/>
    </source>
</evidence>
<gene>
    <name evidence="4" type="primary">acpM</name>
    <name evidence="4" type="ORF">EH214_02322</name>
</gene>
<dbReference type="EMBL" id="RWHZ01000028">
    <property type="protein sequence ID" value="TSE48443.1"/>
    <property type="molecule type" value="Genomic_DNA"/>
</dbReference>
<dbReference type="Pfam" id="PF00550">
    <property type="entry name" value="PP-binding"/>
    <property type="match status" value="1"/>
</dbReference>